<dbReference type="EMBL" id="CP048685">
    <property type="protein sequence ID" value="QPJ61725.1"/>
    <property type="molecule type" value="Genomic_DNA"/>
</dbReference>
<keyword evidence="1" id="KW-0175">Coiled coil</keyword>
<dbReference type="Proteomes" id="UP000594688">
    <property type="component" value="Chromosome"/>
</dbReference>
<gene>
    <name evidence="2" type="ORF">G3M70_07420</name>
</gene>
<protein>
    <submittedName>
        <fullName evidence="2">Uncharacterized protein</fullName>
    </submittedName>
</protein>
<evidence type="ECO:0000313" key="2">
    <source>
        <dbReference type="EMBL" id="QPJ61725.1"/>
    </source>
</evidence>
<feature type="coiled-coil region" evidence="1">
    <location>
        <begin position="42"/>
        <end position="80"/>
    </location>
</feature>
<evidence type="ECO:0000313" key="3">
    <source>
        <dbReference type="Proteomes" id="UP000594688"/>
    </source>
</evidence>
<evidence type="ECO:0000256" key="1">
    <source>
        <dbReference type="SAM" id="Coils"/>
    </source>
</evidence>
<accession>A0A7T0FZY9</accession>
<organism evidence="2 3">
    <name type="scientific">Candidatus Nitronauta litoralis</name>
    <dbReference type="NCBI Taxonomy" id="2705533"/>
    <lineage>
        <taxon>Bacteria</taxon>
        <taxon>Pseudomonadati</taxon>
        <taxon>Nitrospinota/Tectimicrobiota group</taxon>
        <taxon>Nitrospinota</taxon>
        <taxon>Nitrospinia</taxon>
        <taxon>Nitrospinales</taxon>
        <taxon>Nitrospinaceae</taxon>
        <taxon>Candidatus Nitronauta</taxon>
    </lineage>
</organism>
<reference evidence="2 3" key="1">
    <citation type="submission" date="2020-02" db="EMBL/GenBank/DDBJ databases">
        <title>Genomic and physiological characterization of two novel Nitrospinaceae genera.</title>
        <authorList>
            <person name="Mueller A.J."/>
            <person name="Jung M.-Y."/>
            <person name="Strachan C.R."/>
            <person name="Herbold C.W."/>
            <person name="Kirkegaard R.H."/>
            <person name="Daims H."/>
        </authorList>
    </citation>
    <scope>NUCLEOTIDE SEQUENCE [LARGE SCALE GENOMIC DNA]</scope>
    <source>
        <strain evidence="2">EB</strain>
    </source>
</reference>
<proteinExistence type="predicted"/>
<sequence>MPKGLKGVWYSLTGKYQKLKADNNIQIETCRKRDREEQHTLITRLLKERQNLQRHFEDFKETYKTQMLELRQDIAHYKEMGGKLPEQEARDFTHSFEKTYEPTL</sequence>
<dbReference type="AlphaFoldDB" id="A0A7T0FZY9"/>
<dbReference type="KEGG" id="nli:G3M70_07420"/>
<name>A0A7T0FZY9_9BACT</name>